<organism evidence="1 2">
    <name type="scientific">Lactiplantibacillus xiangfangensis</name>
    <dbReference type="NCBI Taxonomy" id="942150"/>
    <lineage>
        <taxon>Bacteria</taxon>
        <taxon>Bacillati</taxon>
        <taxon>Bacillota</taxon>
        <taxon>Bacilli</taxon>
        <taxon>Lactobacillales</taxon>
        <taxon>Lactobacillaceae</taxon>
        <taxon>Lactiplantibacillus</taxon>
    </lineage>
</organism>
<keyword evidence="2" id="KW-1185">Reference proteome</keyword>
<comment type="caution">
    <text evidence="1">The sequence shown here is derived from an EMBL/GenBank/DDBJ whole genome shotgun (WGS) entry which is preliminary data.</text>
</comment>
<accession>A0A0R2MLQ1</accession>
<dbReference type="PATRIC" id="fig|942150.3.peg.997"/>
<dbReference type="AlphaFoldDB" id="A0A0R2MLQ1"/>
<proteinExistence type="predicted"/>
<dbReference type="Proteomes" id="UP000051783">
    <property type="component" value="Unassembled WGS sequence"/>
</dbReference>
<gene>
    <name evidence="1" type="ORF">IV64_GL000967</name>
</gene>
<dbReference type="EMBL" id="JQCL01000011">
    <property type="protein sequence ID" value="KRO14567.1"/>
    <property type="molecule type" value="Genomic_DNA"/>
</dbReference>
<evidence type="ECO:0000313" key="1">
    <source>
        <dbReference type="EMBL" id="KRO14567.1"/>
    </source>
</evidence>
<sequence>MTLVTVVLFVWGDIVIGWGMIAADQVVKRVAVGLHGKNQYFLKFLLVIKVETP</sequence>
<name>A0A0R2MLQ1_9LACO</name>
<evidence type="ECO:0000313" key="2">
    <source>
        <dbReference type="Proteomes" id="UP000051783"/>
    </source>
</evidence>
<protein>
    <submittedName>
        <fullName evidence="1">Uncharacterized protein</fullName>
    </submittedName>
</protein>
<reference evidence="1 2" key="1">
    <citation type="journal article" date="2015" name="Genome Announc.">
        <title>Expanding the biotechnology potential of lactobacilli through comparative genomics of 213 strains and associated genera.</title>
        <authorList>
            <person name="Sun Z."/>
            <person name="Harris H.M."/>
            <person name="McCann A."/>
            <person name="Guo C."/>
            <person name="Argimon S."/>
            <person name="Zhang W."/>
            <person name="Yang X."/>
            <person name="Jeffery I.B."/>
            <person name="Cooney J.C."/>
            <person name="Kagawa T.F."/>
            <person name="Liu W."/>
            <person name="Song Y."/>
            <person name="Salvetti E."/>
            <person name="Wrobel A."/>
            <person name="Rasinkangas P."/>
            <person name="Parkhill J."/>
            <person name="Rea M.C."/>
            <person name="O'Sullivan O."/>
            <person name="Ritari J."/>
            <person name="Douillard F.P."/>
            <person name="Paul Ross R."/>
            <person name="Yang R."/>
            <person name="Briner A.E."/>
            <person name="Felis G.E."/>
            <person name="de Vos W.M."/>
            <person name="Barrangou R."/>
            <person name="Klaenhammer T.R."/>
            <person name="Caufield P.W."/>
            <person name="Cui Y."/>
            <person name="Zhang H."/>
            <person name="O'Toole P.W."/>
        </authorList>
    </citation>
    <scope>NUCLEOTIDE SEQUENCE [LARGE SCALE GENOMIC DNA]</scope>
    <source>
        <strain evidence="1 2">LMG 26013</strain>
    </source>
</reference>
<dbReference type="STRING" id="942150.IV64_GL000967"/>